<evidence type="ECO:0000313" key="4">
    <source>
        <dbReference type="Proteomes" id="UP000053958"/>
    </source>
</evidence>
<dbReference type="SUPFAM" id="SSF53474">
    <property type="entry name" value="alpha/beta-Hydrolases"/>
    <property type="match status" value="1"/>
</dbReference>
<evidence type="ECO:0000313" key="3">
    <source>
        <dbReference type="EMBL" id="KKA21643.1"/>
    </source>
</evidence>
<dbReference type="AlphaFoldDB" id="A0A0F4YVK4"/>
<evidence type="ECO:0000256" key="1">
    <source>
        <dbReference type="SAM" id="MobiDB-lite"/>
    </source>
</evidence>
<evidence type="ECO:0000259" key="2">
    <source>
        <dbReference type="Pfam" id="PF00975"/>
    </source>
</evidence>
<proteinExistence type="predicted"/>
<dbReference type="OrthoDB" id="10253869at2759"/>
<protein>
    <submittedName>
        <fullName evidence="3">Polyketide synthase</fullName>
    </submittedName>
</protein>
<feature type="compositionally biased region" description="Pro residues" evidence="1">
    <location>
        <begin position="45"/>
        <end position="59"/>
    </location>
</feature>
<dbReference type="EMBL" id="LASV01000176">
    <property type="protein sequence ID" value="KKA21643.1"/>
    <property type="molecule type" value="Genomic_DNA"/>
</dbReference>
<feature type="region of interest" description="Disordered" evidence="1">
    <location>
        <begin position="36"/>
        <end position="70"/>
    </location>
</feature>
<dbReference type="InterPro" id="IPR001031">
    <property type="entry name" value="Thioesterase"/>
</dbReference>
<name>A0A0F4YVK4_RASE3</name>
<dbReference type="Pfam" id="PF00975">
    <property type="entry name" value="Thioesterase"/>
    <property type="match status" value="1"/>
</dbReference>
<dbReference type="GeneID" id="25316670"/>
<organism evidence="3 4">
    <name type="scientific">Rasamsonia emersonii (strain ATCC 16479 / CBS 393.64 / IMI 116815)</name>
    <dbReference type="NCBI Taxonomy" id="1408163"/>
    <lineage>
        <taxon>Eukaryota</taxon>
        <taxon>Fungi</taxon>
        <taxon>Dikarya</taxon>
        <taxon>Ascomycota</taxon>
        <taxon>Pezizomycotina</taxon>
        <taxon>Eurotiomycetes</taxon>
        <taxon>Eurotiomycetidae</taxon>
        <taxon>Eurotiales</taxon>
        <taxon>Trichocomaceae</taxon>
        <taxon>Rasamsonia</taxon>
    </lineage>
</organism>
<dbReference type="Gene3D" id="3.40.50.1820">
    <property type="entry name" value="alpha/beta hydrolase"/>
    <property type="match status" value="1"/>
</dbReference>
<gene>
    <name evidence="3" type="ORF">T310_4322</name>
</gene>
<dbReference type="RefSeq" id="XP_013328255.1">
    <property type="nucleotide sequence ID" value="XM_013472801.1"/>
</dbReference>
<keyword evidence="4" id="KW-1185">Reference proteome</keyword>
<dbReference type="STRING" id="1408163.A0A0F4YVK4"/>
<feature type="domain" description="Thioesterase" evidence="2">
    <location>
        <begin position="135"/>
        <end position="318"/>
    </location>
</feature>
<comment type="caution">
    <text evidence="3">The sequence shown here is derived from an EMBL/GenBank/DDBJ whole genome shotgun (WGS) entry which is preliminary data.</text>
</comment>
<reference evidence="3 4" key="1">
    <citation type="submission" date="2015-04" db="EMBL/GenBank/DDBJ databases">
        <authorList>
            <person name="Heijne W.H."/>
            <person name="Fedorova N.D."/>
            <person name="Nierman W.C."/>
            <person name="Vollebregt A.W."/>
            <person name="Zhao Z."/>
            <person name="Wu L."/>
            <person name="Kumar M."/>
            <person name="Stam H."/>
            <person name="van den Berg M.A."/>
            <person name="Pel H.J."/>
        </authorList>
    </citation>
    <scope>NUCLEOTIDE SEQUENCE [LARGE SCALE GENOMIC DNA]</scope>
    <source>
        <strain evidence="3 4">CBS 393.64</strain>
    </source>
</reference>
<feature type="non-terminal residue" evidence="3">
    <location>
        <position position="1"/>
    </location>
</feature>
<dbReference type="InterPro" id="IPR029058">
    <property type="entry name" value="AB_hydrolase_fold"/>
</dbReference>
<accession>A0A0F4YVK4</accession>
<sequence>GLVTPNSSNGTSAVKGSGKPDVTTLVLSIVAREVPSVAEQRRSSAPPPAIDPAPLPLRDPAPSAVPTRQAKTKAATTVLLSGLVSSTDPALFLMADGTGGVGMYVPFPPLSSGRRVYGVESPYVRDPGSMGDCLVEDLATAFVAAIRKIQPAGPYLLGGYAAGAVYAWEVSRQLLQAGETVLGLLLIDMPAPAPVSAALSGTILTPEQIEEAGLMGPASVGAGKNIREVRSLQKQHLAAALQMLLRYVPQPLPPGKRPARSTVFVAQHGLGKGRGLVKNPITEWIDANRNRSPTMGWESLVGAVERRELETDHFALLKYPQVCHSKC</sequence>
<dbReference type="Proteomes" id="UP000053958">
    <property type="component" value="Unassembled WGS sequence"/>
</dbReference>